<feature type="compositionally biased region" description="Low complexity" evidence="1">
    <location>
        <begin position="48"/>
        <end position="62"/>
    </location>
</feature>
<evidence type="ECO:0000256" key="1">
    <source>
        <dbReference type="SAM" id="MobiDB-lite"/>
    </source>
</evidence>
<feature type="signal peptide" evidence="2">
    <location>
        <begin position="1"/>
        <end position="21"/>
    </location>
</feature>
<feature type="region of interest" description="Disordered" evidence="1">
    <location>
        <begin position="48"/>
        <end position="79"/>
    </location>
</feature>
<feature type="chain" id="PRO_5030674516" description="Sel1 repeat family protein" evidence="2">
    <location>
        <begin position="22"/>
        <end position="234"/>
    </location>
</feature>
<gene>
    <name evidence="3" type="ORF">FHS03_001439</name>
</gene>
<dbReference type="AlphaFoldDB" id="A0A7W5B8D2"/>
<dbReference type="Proteomes" id="UP000541535">
    <property type="component" value="Unassembled WGS sequence"/>
</dbReference>
<keyword evidence="4" id="KW-1185">Reference proteome</keyword>
<evidence type="ECO:0000313" key="4">
    <source>
        <dbReference type="Proteomes" id="UP000541535"/>
    </source>
</evidence>
<keyword evidence="2" id="KW-0732">Signal</keyword>
<protein>
    <recommendedName>
        <fullName evidence="5">Sel1 repeat family protein</fullName>
    </recommendedName>
</protein>
<reference evidence="3 4" key="1">
    <citation type="submission" date="2020-08" db="EMBL/GenBank/DDBJ databases">
        <title>Genomic Encyclopedia of Type Strains, Phase III (KMG-III): the genomes of soil and plant-associated and newly described type strains.</title>
        <authorList>
            <person name="Whitman W."/>
        </authorList>
    </citation>
    <scope>NUCLEOTIDE SEQUENCE [LARGE SCALE GENOMIC DNA]</scope>
    <source>
        <strain evidence="3 4">CECT 8897</strain>
    </source>
</reference>
<accession>A0A7W5B8D2</accession>
<proteinExistence type="predicted"/>
<name>A0A7W5B8D2_9BURK</name>
<evidence type="ECO:0000313" key="3">
    <source>
        <dbReference type="EMBL" id="MBB3118408.1"/>
    </source>
</evidence>
<evidence type="ECO:0000256" key="2">
    <source>
        <dbReference type="SAM" id="SignalP"/>
    </source>
</evidence>
<dbReference type="EMBL" id="JACHXD010000003">
    <property type="protein sequence ID" value="MBB3118408.1"/>
    <property type="molecule type" value="Genomic_DNA"/>
</dbReference>
<organism evidence="3 4">
    <name type="scientific">Pseudoduganella violacea</name>
    <dbReference type="NCBI Taxonomy" id="1715466"/>
    <lineage>
        <taxon>Bacteria</taxon>
        <taxon>Pseudomonadati</taxon>
        <taxon>Pseudomonadota</taxon>
        <taxon>Betaproteobacteria</taxon>
        <taxon>Burkholderiales</taxon>
        <taxon>Oxalobacteraceae</taxon>
        <taxon>Telluria group</taxon>
        <taxon>Pseudoduganella</taxon>
    </lineage>
</organism>
<comment type="caution">
    <text evidence="3">The sequence shown here is derived from an EMBL/GenBank/DDBJ whole genome shotgun (WGS) entry which is preliminary data.</text>
</comment>
<sequence length="234" mass="25377">MKKIFALAAMAAALLYFTWPAEQNTVPAAPSVPIASAAAPAGKAAAPAAPAASASPDTPSWSRSPFGRAAPLAESQPRAIERRKEQMKEGGYYTPEEYFTLPLKELQKRAKAGDIYALLQLGQQYYYEGPALLEEDGYQLDEDPRFVGKRHFADAAVGGHGQMPAVLAQLYAAEGDMVNAYAWRLFGEQLGEHYAKPLDISKLNNQQQNLARQQASLLLGRFMSRAPVGAIPPQ</sequence>
<evidence type="ECO:0008006" key="5">
    <source>
        <dbReference type="Google" id="ProtNLM"/>
    </source>
</evidence>